<dbReference type="RefSeq" id="WP_394838437.1">
    <property type="nucleotide sequence ID" value="NZ_CP089929.1"/>
</dbReference>
<evidence type="ECO:0000313" key="6">
    <source>
        <dbReference type="EMBL" id="WXB08761.1"/>
    </source>
</evidence>
<evidence type="ECO:0000256" key="1">
    <source>
        <dbReference type="ARBA" id="ARBA00004141"/>
    </source>
</evidence>
<keyword evidence="4 5" id="KW-0472">Membrane</keyword>
<keyword evidence="3 5" id="KW-1133">Transmembrane helix</keyword>
<dbReference type="InterPro" id="IPR051907">
    <property type="entry name" value="DoxX-like_oxidoreductase"/>
</dbReference>
<evidence type="ECO:0000256" key="2">
    <source>
        <dbReference type="ARBA" id="ARBA00022692"/>
    </source>
</evidence>
<keyword evidence="7" id="KW-1185">Reference proteome</keyword>
<evidence type="ECO:0000256" key="3">
    <source>
        <dbReference type="ARBA" id="ARBA00022989"/>
    </source>
</evidence>
<protein>
    <submittedName>
        <fullName evidence="6">DoxX family protein</fullName>
    </submittedName>
</protein>
<evidence type="ECO:0000256" key="4">
    <source>
        <dbReference type="ARBA" id="ARBA00023136"/>
    </source>
</evidence>
<dbReference type="Proteomes" id="UP001374803">
    <property type="component" value="Chromosome"/>
</dbReference>
<sequence length="153" mass="16092">MNNVIAEGVANHDGAAPNSSASSAQRYLVPVGRVFFSLIFLMSGPNHFSAQAIGYAAAAGVPLASVAVPLSGIIAFVGGLSIALGYKAKWGAWLIALFLVPVTISLHNFWAFTDPMQQQIHMAMFMKNISMLGAALFITQVGSGPLSLDARKK</sequence>
<dbReference type="PANTHER" id="PTHR33452">
    <property type="entry name" value="OXIDOREDUCTASE CATD-RELATED"/>
    <property type="match status" value="1"/>
</dbReference>
<reference evidence="6" key="1">
    <citation type="submission" date="2021-12" db="EMBL/GenBank/DDBJ databases">
        <title>Discovery of the Pendulisporaceae a myxobacterial family with distinct sporulation behavior and unique specialized metabolism.</title>
        <authorList>
            <person name="Garcia R."/>
            <person name="Popoff A."/>
            <person name="Bader C.D."/>
            <person name="Loehr J."/>
            <person name="Walesch S."/>
            <person name="Walt C."/>
            <person name="Boldt J."/>
            <person name="Bunk B."/>
            <person name="Haeckl F.J.F.P.J."/>
            <person name="Gunesch A.P."/>
            <person name="Birkelbach J."/>
            <person name="Nuebel U."/>
            <person name="Pietschmann T."/>
            <person name="Bach T."/>
            <person name="Mueller R."/>
        </authorList>
    </citation>
    <scope>NUCLEOTIDE SEQUENCE</scope>
    <source>
        <strain evidence="6">MSr11367</strain>
    </source>
</reference>
<name>A0ABZ2LG45_9BACT</name>
<feature type="transmembrane region" description="Helical" evidence="5">
    <location>
        <begin position="90"/>
        <end position="112"/>
    </location>
</feature>
<feature type="transmembrane region" description="Helical" evidence="5">
    <location>
        <begin position="124"/>
        <end position="143"/>
    </location>
</feature>
<accession>A0ABZ2LG45</accession>
<proteinExistence type="predicted"/>
<dbReference type="InterPro" id="IPR002995">
    <property type="entry name" value="Surf4"/>
</dbReference>
<feature type="transmembrane region" description="Helical" evidence="5">
    <location>
        <begin position="56"/>
        <end position="84"/>
    </location>
</feature>
<keyword evidence="2 5" id="KW-0812">Transmembrane</keyword>
<comment type="subcellular location">
    <subcellularLocation>
        <location evidence="1">Membrane</location>
        <topology evidence="1">Multi-pass membrane protein</topology>
    </subcellularLocation>
</comment>
<dbReference type="Pfam" id="PF02077">
    <property type="entry name" value="SURF4"/>
    <property type="match status" value="1"/>
</dbReference>
<dbReference type="EMBL" id="CP089983">
    <property type="protein sequence ID" value="WXB08761.1"/>
    <property type="molecule type" value="Genomic_DNA"/>
</dbReference>
<gene>
    <name evidence="6" type="ORF">LVJ94_16160</name>
</gene>
<organism evidence="6 7">
    <name type="scientific">Pendulispora rubella</name>
    <dbReference type="NCBI Taxonomy" id="2741070"/>
    <lineage>
        <taxon>Bacteria</taxon>
        <taxon>Pseudomonadati</taxon>
        <taxon>Myxococcota</taxon>
        <taxon>Myxococcia</taxon>
        <taxon>Myxococcales</taxon>
        <taxon>Sorangiineae</taxon>
        <taxon>Pendulisporaceae</taxon>
        <taxon>Pendulispora</taxon>
    </lineage>
</organism>
<evidence type="ECO:0000256" key="5">
    <source>
        <dbReference type="SAM" id="Phobius"/>
    </source>
</evidence>
<dbReference type="PANTHER" id="PTHR33452:SF1">
    <property type="entry name" value="INNER MEMBRANE PROTEIN YPHA-RELATED"/>
    <property type="match status" value="1"/>
</dbReference>
<evidence type="ECO:0000313" key="7">
    <source>
        <dbReference type="Proteomes" id="UP001374803"/>
    </source>
</evidence>